<dbReference type="Pfam" id="PF03447">
    <property type="entry name" value="NAD_binding_3"/>
    <property type="match status" value="1"/>
</dbReference>
<sequence>MAERKPVGIGLVGFGTIGRGVVKVLQRNAEVIEQRLGFPLRLVRIADIDTTTDRGVDVSHVRFDADSDGLIGDPEVDIVVELVGGYDFARKLI</sequence>
<dbReference type="GO" id="GO:0004412">
    <property type="term" value="F:homoserine dehydrogenase activity"/>
    <property type="evidence" value="ECO:0007669"/>
    <property type="project" value="TreeGrafter"/>
</dbReference>
<protein>
    <recommendedName>
        <fullName evidence="1">Aspartate/homoserine dehydrogenase NAD-binding domain-containing protein</fullName>
    </recommendedName>
</protein>
<comment type="caution">
    <text evidence="2">The sequence shown here is derived from an EMBL/GenBank/DDBJ whole genome shotgun (WGS) entry which is preliminary data.</text>
</comment>
<dbReference type="Gene3D" id="3.40.50.720">
    <property type="entry name" value="NAD(P)-binding Rossmann-like Domain"/>
    <property type="match status" value="1"/>
</dbReference>
<dbReference type="GO" id="GO:0009088">
    <property type="term" value="P:threonine biosynthetic process"/>
    <property type="evidence" value="ECO:0007669"/>
    <property type="project" value="TreeGrafter"/>
</dbReference>
<dbReference type="PROSITE" id="PS00018">
    <property type="entry name" value="EF_HAND_1"/>
    <property type="match status" value="1"/>
</dbReference>
<gene>
    <name evidence="2" type="ORF">S01H1_23590</name>
</gene>
<organism evidence="2">
    <name type="scientific">marine sediment metagenome</name>
    <dbReference type="NCBI Taxonomy" id="412755"/>
    <lineage>
        <taxon>unclassified sequences</taxon>
        <taxon>metagenomes</taxon>
        <taxon>ecological metagenomes</taxon>
    </lineage>
</organism>
<accession>X0VDR9</accession>
<feature type="domain" description="Aspartate/homoserine dehydrogenase NAD-binding" evidence="1">
    <location>
        <begin position="13"/>
        <end position="92"/>
    </location>
</feature>
<evidence type="ECO:0000259" key="1">
    <source>
        <dbReference type="Pfam" id="PF03447"/>
    </source>
</evidence>
<dbReference type="SUPFAM" id="SSF51735">
    <property type="entry name" value="NAD(P)-binding Rossmann-fold domains"/>
    <property type="match status" value="1"/>
</dbReference>
<proteinExistence type="predicted"/>
<dbReference type="AlphaFoldDB" id="X0VDR9"/>
<reference evidence="2" key="1">
    <citation type="journal article" date="2014" name="Front. Microbiol.">
        <title>High frequency of phylogenetically diverse reductive dehalogenase-homologous genes in deep subseafloor sedimentary metagenomes.</title>
        <authorList>
            <person name="Kawai M."/>
            <person name="Futagami T."/>
            <person name="Toyoda A."/>
            <person name="Takaki Y."/>
            <person name="Nishi S."/>
            <person name="Hori S."/>
            <person name="Arai W."/>
            <person name="Tsubouchi T."/>
            <person name="Morono Y."/>
            <person name="Uchiyama I."/>
            <person name="Ito T."/>
            <person name="Fujiyama A."/>
            <person name="Inagaki F."/>
            <person name="Takami H."/>
        </authorList>
    </citation>
    <scope>NUCLEOTIDE SEQUENCE</scope>
    <source>
        <strain evidence="2">Expedition CK06-06</strain>
    </source>
</reference>
<evidence type="ECO:0000313" key="2">
    <source>
        <dbReference type="EMBL" id="GAF98710.1"/>
    </source>
</evidence>
<name>X0VDR9_9ZZZZ</name>
<dbReference type="PANTHER" id="PTHR43331:SF1">
    <property type="entry name" value="HOMOSERINE DEHYDROGENASE"/>
    <property type="match status" value="1"/>
</dbReference>
<dbReference type="GO" id="GO:0050661">
    <property type="term" value="F:NADP binding"/>
    <property type="evidence" value="ECO:0007669"/>
    <property type="project" value="InterPro"/>
</dbReference>
<dbReference type="PANTHER" id="PTHR43331">
    <property type="entry name" value="HOMOSERINE DEHYDROGENASE"/>
    <property type="match status" value="1"/>
</dbReference>
<feature type="non-terminal residue" evidence="2">
    <location>
        <position position="93"/>
    </location>
</feature>
<dbReference type="InterPro" id="IPR005106">
    <property type="entry name" value="Asp/hSer_DH_NAD-bd"/>
</dbReference>
<dbReference type="InterPro" id="IPR036291">
    <property type="entry name" value="NAD(P)-bd_dom_sf"/>
</dbReference>
<dbReference type="InterPro" id="IPR018247">
    <property type="entry name" value="EF_Hand_1_Ca_BS"/>
</dbReference>
<dbReference type="EMBL" id="BARS01013676">
    <property type="protein sequence ID" value="GAF98710.1"/>
    <property type="molecule type" value="Genomic_DNA"/>
</dbReference>